<reference evidence="12" key="1">
    <citation type="submission" date="2025-08" db="UniProtKB">
        <authorList>
            <consortium name="RefSeq"/>
        </authorList>
    </citation>
    <scope>IDENTIFICATION</scope>
</reference>
<name>A0A1S3PCL7_SALSA</name>
<dbReference type="GeneID" id="106584491"/>
<accession>A0A1S3PCL7</accession>
<evidence type="ECO:0000256" key="7">
    <source>
        <dbReference type="ARBA" id="ARBA00023146"/>
    </source>
</evidence>
<dbReference type="EC" id="6.1.1.1" evidence="2"/>
<protein>
    <recommendedName>
        <fullName evidence="2">tyrosine--tRNA ligase</fullName>
        <ecNumber evidence="2">6.1.1.1</ecNumber>
    </recommendedName>
    <alternativeName>
        <fullName evidence="8">Tyrosyl-tRNA synthetase</fullName>
    </alternativeName>
</protein>
<dbReference type="KEGG" id="sasa:106584491"/>
<sequence length="181" mass="20471">MSLTEFSYQLFQACDFYHLNQNHSCKIQLGGTDQLGNRMSGHKFIHKVTGQEVYGLTIPLVASSVLDKLVKTAGKAVWLNRVKTSPFDLYQFFLSLSGVWNGASMPGTTVTFRPWSRCVMLSCRSSSEMPRSMSCCWSQGPQYWMPAAGQRTSLRGPKGVTWFQKERYGSTTVRQTAQNRY</sequence>
<dbReference type="InterPro" id="IPR014729">
    <property type="entry name" value="Rossmann-like_a/b/a_fold"/>
</dbReference>
<dbReference type="PRINTS" id="PR01040">
    <property type="entry name" value="TRNASYNTHTYR"/>
</dbReference>
<proteinExistence type="inferred from homology"/>
<dbReference type="AlphaFoldDB" id="A0A1S3PCL7"/>
<dbReference type="GO" id="GO:0005829">
    <property type="term" value="C:cytosol"/>
    <property type="evidence" value="ECO:0007669"/>
    <property type="project" value="TreeGrafter"/>
</dbReference>
<dbReference type="Gene3D" id="1.10.240.10">
    <property type="entry name" value="Tyrosyl-Transfer RNA Synthetase"/>
    <property type="match status" value="1"/>
</dbReference>
<dbReference type="GO" id="GO:0005739">
    <property type="term" value="C:mitochondrion"/>
    <property type="evidence" value="ECO:0007669"/>
    <property type="project" value="TreeGrafter"/>
</dbReference>
<evidence type="ECO:0000256" key="6">
    <source>
        <dbReference type="ARBA" id="ARBA00022917"/>
    </source>
</evidence>
<dbReference type="GO" id="GO:0005524">
    <property type="term" value="F:ATP binding"/>
    <property type="evidence" value="ECO:0007669"/>
    <property type="project" value="UniProtKB-KW"/>
</dbReference>
<gene>
    <name evidence="12" type="primary">LOC106584491</name>
</gene>
<keyword evidence="5 10" id="KW-0067">ATP-binding</keyword>
<evidence type="ECO:0000256" key="3">
    <source>
        <dbReference type="ARBA" id="ARBA00022598"/>
    </source>
</evidence>
<evidence type="ECO:0000256" key="10">
    <source>
        <dbReference type="RuleBase" id="RU363036"/>
    </source>
</evidence>
<evidence type="ECO:0000256" key="5">
    <source>
        <dbReference type="ARBA" id="ARBA00022840"/>
    </source>
</evidence>
<dbReference type="RefSeq" id="XP_014025336.2">
    <property type="nucleotide sequence ID" value="XM_014169861.2"/>
</dbReference>
<keyword evidence="6 10" id="KW-0648">Protein biosynthesis</keyword>
<dbReference type="InterPro" id="IPR024088">
    <property type="entry name" value="Tyr-tRNA-ligase_bac-type"/>
</dbReference>
<dbReference type="Pfam" id="PF00579">
    <property type="entry name" value="tRNA-synt_1b"/>
    <property type="match status" value="1"/>
</dbReference>
<keyword evidence="4 10" id="KW-0547">Nucleotide-binding</keyword>
<evidence type="ECO:0000256" key="9">
    <source>
        <dbReference type="ARBA" id="ARBA00048248"/>
    </source>
</evidence>
<dbReference type="GO" id="GO:0004831">
    <property type="term" value="F:tyrosine-tRNA ligase activity"/>
    <property type="evidence" value="ECO:0007669"/>
    <property type="project" value="UniProtKB-EC"/>
</dbReference>
<keyword evidence="7 10" id="KW-0030">Aminoacyl-tRNA synthetase</keyword>
<evidence type="ECO:0000256" key="8">
    <source>
        <dbReference type="ARBA" id="ARBA00033323"/>
    </source>
</evidence>
<comment type="similarity">
    <text evidence="1 10">Belongs to the class-I aminoacyl-tRNA synthetase family.</text>
</comment>
<evidence type="ECO:0000256" key="1">
    <source>
        <dbReference type="ARBA" id="ARBA00005594"/>
    </source>
</evidence>
<comment type="catalytic activity">
    <reaction evidence="9">
        <text>tRNA(Tyr) + L-tyrosine + ATP = L-tyrosyl-tRNA(Tyr) + AMP + diphosphate + H(+)</text>
        <dbReference type="Rhea" id="RHEA:10220"/>
        <dbReference type="Rhea" id="RHEA-COMP:9706"/>
        <dbReference type="Rhea" id="RHEA-COMP:9707"/>
        <dbReference type="ChEBI" id="CHEBI:15378"/>
        <dbReference type="ChEBI" id="CHEBI:30616"/>
        <dbReference type="ChEBI" id="CHEBI:33019"/>
        <dbReference type="ChEBI" id="CHEBI:58315"/>
        <dbReference type="ChEBI" id="CHEBI:78442"/>
        <dbReference type="ChEBI" id="CHEBI:78536"/>
        <dbReference type="ChEBI" id="CHEBI:456215"/>
        <dbReference type="EC" id="6.1.1.1"/>
    </reaction>
</comment>
<dbReference type="Gene3D" id="3.40.50.620">
    <property type="entry name" value="HUPs"/>
    <property type="match status" value="1"/>
</dbReference>
<dbReference type="SUPFAM" id="SSF52374">
    <property type="entry name" value="Nucleotidylyl transferase"/>
    <property type="match status" value="1"/>
</dbReference>
<keyword evidence="11" id="KW-1185">Reference proteome</keyword>
<dbReference type="GO" id="GO:0006418">
    <property type="term" value="P:tRNA aminoacylation for protein translation"/>
    <property type="evidence" value="ECO:0007669"/>
    <property type="project" value="InterPro"/>
</dbReference>
<organism evidence="11 12">
    <name type="scientific">Salmo salar</name>
    <name type="common">Atlantic salmon</name>
    <dbReference type="NCBI Taxonomy" id="8030"/>
    <lineage>
        <taxon>Eukaryota</taxon>
        <taxon>Metazoa</taxon>
        <taxon>Chordata</taxon>
        <taxon>Craniata</taxon>
        <taxon>Vertebrata</taxon>
        <taxon>Euteleostomi</taxon>
        <taxon>Actinopterygii</taxon>
        <taxon>Neopterygii</taxon>
        <taxon>Teleostei</taxon>
        <taxon>Protacanthopterygii</taxon>
        <taxon>Salmoniformes</taxon>
        <taxon>Salmonidae</taxon>
        <taxon>Salmoninae</taxon>
        <taxon>Salmo</taxon>
    </lineage>
</organism>
<dbReference type="PANTHER" id="PTHR11766">
    <property type="entry name" value="TYROSYL-TRNA SYNTHETASE"/>
    <property type="match status" value="1"/>
</dbReference>
<dbReference type="InterPro" id="IPR002305">
    <property type="entry name" value="aa-tRNA-synth_Ic"/>
</dbReference>
<dbReference type="InterPro" id="IPR002307">
    <property type="entry name" value="Tyr-tRNA-ligase"/>
</dbReference>
<evidence type="ECO:0000313" key="12">
    <source>
        <dbReference type="RefSeq" id="XP_014025336.2"/>
    </source>
</evidence>
<evidence type="ECO:0000256" key="2">
    <source>
        <dbReference type="ARBA" id="ARBA00013160"/>
    </source>
</evidence>
<dbReference type="PANTHER" id="PTHR11766:SF0">
    <property type="entry name" value="TYROSINE--TRNA LIGASE, MITOCHONDRIAL"/>
    <property type="match status" value="1"/>
</dbReference>
<keyword evidence="3 10" id="KW-0436">Ligase</keyword>
<dbReference type="Proteomes" id="UP001652741">
    <property type="component" value="Chromosome ssa23"/>
</dbReference>
<evidence type="ECO:0000313" key="11">
    <source>
        <dbReference type="Proteomes" id="UP001652741"/>
    </source>
</evidence>
<evidence type="ECO:0000256" key="4">
    <source>
        <dbReference type="ARBA" id="ARBA00022741"/>
    </source>
</evidence>